<evidence type="ECO:0000313" key="6">
    <source>
        <dbReference type="Proteomes" id="UP001623600"/>
    </source>
</evidence>
<dbReference type="SUPFAM" id="SSF56349">
    <property type="entry name" value="DNA breaking-rejoining enzymes"/>
    <property type="match status" value="1"/>
</dbReference>
<keyword evidence="6" id="KW-1185">Reference proteome</keyword>
<accession>A0ABW8S6G2</accession>
<keyword evidence="2" id="KW-0238">DNA-binding</keyword>
<dbReference type="Proteomes" id="UP001623600">
    <property type="component" value="Unassembled WGS sequence"/>
</dbReference>
<dbReference type="InterPro" id="IPR013762">
    <property type="entry name" value="Integrase-like_cat_sf"/>
</dbReference>
<reference evidence="5 6" key="1">
    <citation type="submission" date="2024-11" db="EMBL/GenBank/DDBJ databases">
        <authorList>
            <person name="Heng Y.C."/>
            <person name="Lim A.C.H."/>
            <person name="Lee J.K.Y."/>
            <person name="Kittelmann S."/>
        </authorList>
    </citation>
    <scope>NUCLEOTIDE SEQUENCE [LARGE SCALE GENOMIC DNA]</scope>
    <source>
        <strain evidence="5 6">WILCCON 0112</strain>
    </source>
</reference>
<evidence type="ECO:0000256" key="3">
    <source>
        <dbReference type="ARBA" id="ARBA00023172"/>
    </source>
</evidence>
<protein>
    <submittedName>
        <fullName evidence="5">Tyrosine-type recombinase/integrase</fullName>
    </submittedName>
</protein>
<evidence type="ECO:0000256" key="1">
    <source>
        <dbReference type="ARBA" id="ARBA00008857"/>
    </source>
</evidence>
<evidence type="ECO:0000313" key="5">
    <source>
        <dbReference type="EMBL" id="MFL0165957.1"/>
    </source>
</evidence>
<comment type="caution">
    <text evidence="5">The sequence shown here is derived from an EMBL/GenBank/DDBJ whole genome shotgun (WGS) entry which is preliminary data.</text>
</comment>
<evidence type="ECO:0000259" key="4">
    <source>
        <dbReference type="PROSITE" id="PS51898"/>
    </source>
</evidence>
<gene>
    <name evidence="5" type="ORF">ACJDTP_12835</name>
</gene>
<dbReference type="InterPro" id="IPR011010">
    <property type="entry name" value="DNA_brk_join_enz"/>
</dbReference>
<name>A0ABW8S6G2_9CLOT</name>
<dbReference type="InterPro" id="IPR002104">
    <property type="entry name" value="Integrase_catalytic"/>
</dbReference>
<keyword evidence="3" id="KW-0233">DNA recombination</keyword>
<dbReference type="CDD" id="cd00397">
    <property type="entry name" value="DNA_BRE_C"/>
    <property type="match status" value="1"/>
</dbReference>
<dbReference type="PROSITE" id="PS51898">
    <property type="entry name" value="TYR_RECOMBINASE"/>
    <property type="match status" value="1"/>
</dbReference>
<dbReference type="PANTHER" id="PTHR30349">
    <property type="entry name" value="PHAGE INTEGRASE-RELATED"/>
    <property type="match status" value="1"/>
</dbReference>
<dbReference type="Gene3D" id="1.10.443.10">
    <property type="entry name" value="Intergrase catalytic core"/>
    <property type="match status" value="1"/>
</dbReference>
<dbReference type="PANTHER" id="PTHR30349:SF41">
    <property type="entry name" value="INTEGRASE_RECOMBINASE PROTEIN MJ0367-RELATED"/>
    <property type="match status" value="1"/>
</dbReference>
<comment type="similarity">
    <text evidence="1">Belongs to the 'phage' integrase family.</text>
</comment>
<dbReference type="Pfam" id="PF00589">
    <property type="entry name" value="Phage_integrase"/>
    <property type="match status" value="1"/>
</dbReference>
<evidence type="ECO:0000256" key="2">
    <source>
        <dbReference type="ARBA" id="ARBA00023125"/>
    </source>
</evidence>
<dbReference type="InterPro" id="IPR050090">
    <property type="entry name" value="Tyrosine_recombinase_XerCD"/>
</dbReference>
<dbReference type="EMBL" id="JBJIAB010000014">
    <property type="protein sequence ID" value="MFL0165957.1"/>
    <property type="molecule type" value="Genomic_DNA"/>
</dbReference>
<proteinExistence type="inferred from homology"/>
<organism evidence="5 6">
    <name type="scientific">Candidatus Clostridium helianthi</name>
    <dbReference type="NCBI Taxonomy" id="3381660"/>
    <lineage>
        <taxon>Bacteria</taxon>
        <taxon>Bacillati</taxon>
        <taxon>Bacillota</taxon>
        <taxon>Clostridia</taxon>
        <taxon>Eubacteriales</taxon>
        <taxon>Clostridiaceae</taxon>
        <taxon>Clostridium</taxon>
    </lineage>
</organism>
<feature type="domain" description="Tyr recombinase" evidence="4">
    <location>
        <begin position="253"/>
        <end position="496"/>
    </location>
</feature>
<dbReference type="RefSeq" id="WP_406761417.1">
    <property type="nucleotide sequence ID" value="NZ_JBJIAB010000014.1"/>
</dbReference>
<sequence length="628" mass="73798">MDLANKVLIDNTTPNEVINFPIDDIDTSWMTKSQNKFFNVLKNEKNKDKKYNEICELAGYNSTTPWYKAIKDERFTDLLGSIGFSVRLNNDNYPSHNDVEYIKNPKEREEYLKNDIWDTRMLFEDYPRHYNPAKFMVAFYKIENKAIRNIIRRYFVNMLNNWKPVSFRHYIFFILPFFTTMNELFPNINSFDKLDREIHIEPILKRTNWSNNHKKEGLTVIKSMFNYMYYNKWDNAPSTGLLNKYDSPKHERSLPRPIPPNIKIQLDDYIENIIIPLLENNKPTPIVKSKYWDLLIIIRNTGRRFEDISHLIAEHKDKSKECLQYDLDEDPMLYLDHRIAKIPKDLRIPLAHLKDSNGNNIVEKAILRQIERVKELAPTSDGYKYLFREIRTDNRGLGEGKVILDNSGVPVVESIKYNMFNDNYVLPSICSQIPLKNIDGSIYKISAHQFRHTVATEMIDAGVDIYAVKEFLGHSSVAMTEKYIKVYQQRLKKEFKEKLSKSDATDIKNNLSEEENLYDNKWVKNKIIGVFELGDGCCEHPYKMPSCPHMACKTCVKKKIYPRHLQAVKDTIESETIHKDNALRMGLNEKAEEFDKIVRFYTVALDMINKGETFEASNHFYIKGYNNG</sequence>